<evidence type="ECO:0000313" key="4">
    <source>
        <dbReference type="EMBL" id="MDQ0395995.1"/>
    </source>
</evidence>
<dbReference type="Pfam" id="PF05239">
    <property type="entry name" value="PRC"/>
    <property type="match status" value="1"/>
</dbReference>
<evidence type="ECO:0000259" key="3">
    <source>
        <dbReference type="Pfam" id="PF05239"/>
    </source>
</evidence>
<evidence type="ECO:0000256" key="1">
    <source>
        <dbReference type="SAM" id="MobiDB-lite"/>
    </source>
</evidence>
<name>A0ABU0FN09_9HYPH</name>
<reference evidence="4 5" key="1">
    <citation type="submission" date="2023-07" db="EMBL/GenBank/DDBJ databases">
        <title>Genomic Encyclopedia of Type Strains, Phase IV (KMG-IV): sequencing the most valuable type-strain genomes for metagenomic binning, comparative biology and taxonomic classification.</title>
        <authorList>
            <person name="Goeker M."/>
        </authorList>
    </citation>
    <scope>NUCLEOTIDE SEQUENCE [LARGE SCALE GENOMIC DNA]</scope>
    <source>
        <strain evidence="4 5">DSM 5896</strain>
    </source>
</reference>
<gene>
    <name evidence="4" type="ORF">J3R73_005787</name>
</gene>
<organism evidence="4 5">
    <name type="scientific">Labrys monachus</name>
    <dbReference type="NCBI Taxonomy" id="217067"/>
    <lineage>
        <taxon>Bacteria</taxon>
        <taxon>Pseudomonadati</taxon>
        <taxon>Pseudomonadota</taxon>
        <taxon>Alphaproteobacteria</taxon>
        <taxon>Hyphomicrobiales</taxon>
        <taxon>Xanthobacteraceae</taxon>
        <taxon>Labrys</taxon>
    </lineage>
</organism>
<protein>
    <submittedName>
        <fullName evidence="4">Sporulation protein YlmC with PRC-barrel domain</fullName>
    </submittedName>
</protein>
<dbReference type="PANTHER" id="PTHR36505">
    <property type="entry name" value="BLR1072 PROTEIN"/>
    <property type="match status" value="1"/>
</dbReference>
<dbReference type="InterPro" id="IPR011033">
    <property type="entry name" value="PRC_barrel-like_sf"/>
</dbReference>
<dbReference type="Gene3D" id="2.30.30.240">
    <property type="entry name" value="PRC-barrel domain"/>
    <property type="match status" value="1"/>
</dbReference>
<dbReference type="InterPro" id="IPR027275">
    <property type="entry name" value="PRC-brl_dom"/>
</dbReference>
<feature type="chain" id="PRO_5046864229" evidence="2">
    <location>
        <begin position="24"/>
        <end position="193"/>
    </location>
</feature>
<feature type="signal peptide" evidence="2">
    <location>
        <begin position="1"/>
        <end position="23"/>
    </location>
</feature>
<feature type="region of interest" description="Disordered" evidence="1">
    <location>
        <begin position="120"/>
        <end position="153"/>
    </location>
</feature>
<dbReference type="SUPFAM" id="SSF50346">
    <property type="entry name" value="PRC-barrel domain"/>
    <property type="match status" value="1"/>
</dbReference>
<evidence type="ECO:0000256" key="2">
    <source>
        <dbReference type="SAM" id="SignalP"/>
    </source>
</evidence>
<evidence type="ECO:0000313" key="5">
    <source>
        <dbReference type="Proteomes" id="UP001237448"/>
    </source>
</evidence>
<dbReference type="Proteomes" id="UP001237448">
    <property type="component" value="Unassembled WGS sequence"/>
</dbReference>
<dbReference type="RefSeq" id="WP_307435552.1">
    <property type="nucleotide sequence ID" value="NZ_JAUSVK010000001.1"/>
</dbReference>
<proteinExistence type="predicted"/>
<comment type="caution">
    <text evidence="4">The sequence shown here is derived from an EMBL/GenBank/DDBJ whole genome shotgun (WGS) entry which is preliminary data.</text>
</comment>
<keyword evidence="2" id="KW-0732">Signal</keyword>
<accession>A0ABU0FN09</accession>
<sequence>MMKTRTLAFAVMLGGLAAAPAFAAENTTATTAPANAGNATFISQAQAGDWRASKLVGVDIYGPDNKSIGDVNDVLINRDGSIKAVVIGVGGFLGVGEKSVALPFSAIQWMDAPATSAASNTATAPATTGSVPAAGTAPSANTGTAPATTTPAAPTTTAAAAPMVNDYPDHGVLNMTKDQLQNAPTFSYASEKK</sequence>
<dbReference type="EMBL" id="JAUSVK010000001">
    <property type="protein sequence ID" value="MDQ0395995.1"/>
    <property type="molecule type" value="Genomic_DNA"/>
</dbReference>
<feature type="domain" description="PRC-barrel" evidence="3">
    <location>
        <begin position="51"/>
        <end position="107"/>
    </location>
</feature>
<keyword evidence="5" id="KW-1185">Reference proteome</keyword>
<dbReference type="PANTHER" id="PTHR36505:SF1">
    <property type="entry name" value="BLR1072 PROTEIN"/>
    <property type="match status" value="1"/>
</dbReference>